<evidence type="ECO:0000313" key="3">
    <source>
        <dbReference type="EMBL" id="XCG47298.1"/>
    </source>
</evidence>
<gene>
    <name evidence="3" type="ORF">ABVK50_18685</name>
</gene>
<dbReference type="PANTHER" id="PTHR44068:SF11">
    <property type="entry name" value="GERANYL DIPHOSPHATE 2-C-METHYLTRANSFERASE"/>
    <property type="match status" value="1"/>
</dbReference>
<dbReference type="InterPro" id="IPR013216">
    <property type="entry name" value="Methyltransf_11"/>
</dbReference>
<reference evidence="3" key="1">
    <citation type="submission" date="2024-06" db="EMBL/GenBank/DDBJ databases">
        <title>Mesorhizobium karijinii sp. nov., a symbiont of the iconic Swainsona formosa from arid Australia.</title>
        <authorList>
            <person name="Hill Y.J."/>
            <person name="Watkin E.L.J."/>
            <person name="O'Hara G.W."/>
            <person name="Terpolilli J."/>
            <person name="Tye M.L."/>
            <person name="Kohlmeier M.G."/>
        </authorList>
    </citation>
    <scope>NUCLEOTIDE SEQUENCE</scope>
    <source>
        <strain evidence="3">WSM2240</strain>
    </source>
</reference>
<proteinExistence type="predicted"/>
<dbReference type="Gene3D" id="3.40.50.150">
    <property type="entry name" value="Vaccinia Virus protein VP39"/>
    <property type="match status" value="1"/>
</dbReference>
<dbReference type="PANTHER" id="PTHR44068">
    <property type="entry name" value="ZGC:194242"/>
    <property type="match status" value="1"/>
</dbReference>
<dbReference type="Pfam" id="PF08241">
    <property type="entry name" value="Methyltransf_11"/>
    <property type="match status" value="1"/>
</dbReference>
<dbReference type="CDD" id="cd02440">
    <property type="entry name" value="AdoMet_MTases"/>
    <property type="match status" value="1"/>
</dbReference>
<protein>
    <submittedName>
        <fullName evidence="3">Class I SAM-dependent methyltransferase</fullName>
    </submittedName>
</protein>
<evidence type="ECO:0000259" key="2">
    <source>
        <dbReference type="Pfam" id="PF08241"/>
    </source>
</evidence>
<accession>A0AAU8CLT0</accession>
<dbReference type="InterPro" id="IPR050447">
    <property type="entry name" value="Erg6_SMT_methyltransf"/>
</dbReference>
<dbReference type="SUPFAM" id="SSF53335">
    <property type="entry name" value="S-adenosyl-L-methionine-dependent methyltransferases"/>
    <property type="match status" value="1"/>
</dbReference>
<dbReference type="InterPro" id="IPR029063">
    <property type="entry name" value="SAM-dependent_MTases_sf"/>
</dbReference>
<evidence type="ECO:0000256" key="1">
    <source>
        <dbReference type="ARBA" id="ARBA00022679"/>
    </source>
</evidence>
<dbReference type="EMBL" id="CP159253">
    <property type="protein sequence ID" value="XCG47298.1"/>
    <property type="molecule type" value="Genomic_DNA"/>
</dbReference>
<keyword evidence="1" id="KW-0808">Transferase</keyword>
<dbReference type="AlphaFoldDB" id="A0AAU8CLT0"/>
<feature type="domain" description="Methyltransferase type 11" evidence="2">
    <location>
        <begin position="71"/>
        <end position="167"/>
    </location>
</feature>
<dbReference type="GO" id="GO:0032259">
    <property type="term" value="P:methylation"/>
    <property type="evidence" value="ECO:0007669"/>
    <property type="project" value="UniProtKB-KW"/>
</dbReference>
<dbReference type="GO" id="GO:0008757">
    <property type="term" value="F:S-adenosylmethionine-dependent methyltransferase activity"/>
    <property type="evidence" value="ECO:0007669"/>
    <property type="project" value="InterPro"/>
</dbReference>
<sequence length="277" mass="29970">MTTTIEQEVVQHWTHGSLEEAIRSGLIASGHSLDRLQPDDLAPVDEFHMGGREATVHLAEKIDLKAGTTVLDIGSGIGGPARFLADRYGCRVVGIDVTPEYVKVAESLTGMVGLAGQVAFKVASATALPFDAESFDAALLIHVAMNIADKEKLCAEVARVLRIGGVFGVYEVMRTSDGDLSYPVPWAETAALSFLATPATFRQALERGGFVVVAEDDRRDFALDFFRRIRTRMIESGPPPLGIHLHMGPTASEKIANMIENLERGAIAPVEMICRRV</sequence>
<organism evidence="3">
    <name type="scientific">Mesorhizobium sp. WSM2240</name>
    <dbReference type="NCBI Taxonomy" id="3228851"/>
    <lineage>
        <taxon>Bacteria</taxon>
        <taxon>Pseudomonadati</taxon>
        <taxon>Pseudomonadota</taxon>
        <taxon>Alphaproteobacteria</taxon>
        <taxon>Hyphomicrobiales</taxon>
        <taxon>Phyllobacteriaceae</taxon>
        <taxon>Mesorhizobium</taxon>
    </lineage>
</organism>
<dbReference type="RefSeq" id="WP_353645150.1">
    <property type="nucleotide sequence ID" value="NZ_CP159253.1"/>
</dbReference>
<keyword evidence="3" id="KW-0489">Methyltransferase</keyword>
<name>A0AAU8CLT0_9HYPH</name>